<dbReference type="SUPFAM" id="SSF48452">
    <property type="entry name" value="TPR-like"/>
    <property type="match status" value="1"/>
</dbReference>
<protein>
    <submittedName>
        <fullName evidence="3">Uncharacterized protein</fullName>
    </submittedName>
</protein>
<evidence type="ECO:0000256" key="2">
    <source>
        <dbReference type="SAM" id="SignalP"/>
    </source>
</evidence>
<dbReference type="Gene3D" id="1.25.40.10">
    <property type="entry name" value="Tetratricopeptide repeat domain"/>
    <property type="match status" value="1"/>
</dbReference>
<keyword evidence="1" id="KW-0802">TPR repeat</keyword>
<evidence type="ECO:0000256" key="1">
    <source>
        <dbReference type="PROSITE-ProRule" id="PRU00339"/>
    </source>
</evidence>
<keyword evidence="2" id="KW-0732">Signal</keyword>
<dbReference type="PROSITE" id="PS50005">
    <property type="entry name" value="TPR"/>
    <property type="match status" value="2"/>
</dbReference>
<dbReference type="SMART" id="SM00028">
    <property type="entry name" value="TPR"/>
    <property type="match status" value="2"/>
</dbReference>
<dbReference type="EMBL" id="QWLV01000010">
    <property type="protein sequence ID" value="RHW16416.1"/>
    <property type="molecule type" value="Genomic_DNA"/>
</dbReference>
<feature type="repeat" description="TPR" evidence="1">
    <location>
        <begin position="34"/>
        <end position="67"/>
    </location>
</feature>
<proteinExistence type="predicted"/>
<evidence type="ECO:0000313" key="4">
    <source>
        <dbReference type="Proteomes" id="UP000266693"/>
    </source>
</evidence>
<dbReference type="Proteomes" id="UP000266693">
    <property type="component" value="Unassembled WGS sequence"/>
</dbReference>
<organism evidence="3 4">
    <name type="scientific">Sphingomonas gilva</name>
    <dbReference type="NCBI Taxonomy" id="2305907"/>
    <lineage>
        <taxon>Bacteria</taxon>
        <taxon>Pseudomonadati</taxon>
        <taxon>Pseudomonadota</taxon>
        <taxon>Alphaproteobacteria</taxon>
        <taxon>Sphingomonadales</taxon>
        <taxon>Sphingomonadaceae</taxon>
        <taxon>Sphingomonas</taxon>
    </lineage>
</organism>
<dbReference type="OrthoDB" id="8480982at2"/>
<comment type="caution">
    <text evidence="3">The sequence shown here is derived from an EMBL/GenBank/DDBJ whole genome shotgun (WGS) entry which is preliminary data.</text>
</comment>
<dbReference type="InterPro" id="IPR011990">
    <property type="entry name" value="TPR-like_helical_dom_sf"/>
</dbReference>
<feature type="chain" id="PRO_5017421728" evidence="2">
    <location>
        <begin position="24"/>
        <end position="174"/>
    </location>
</feature>
<evidence type="ECO:0000313" key="3">
    <source>
        <dbReference type="EMBL" id="RHW16416.1"/>
    </source>
</evidence>
<keyword evidence="4" id="KW-1185">Reference proteome</keyword>
<dbReference type="InterPro" id="IPR019734">
    <property type="entry name" value="TPR_rpt"/>
</dbReference>
<name>A0A396RLG0_9SPHN</name>
<dbReference type="RefSeq" id="WP_118865282.1">
    <property type="nucleotide sequence ID" value="NZ_QWLV01000010.1"/>
</dbReference>
<reference evidence="3 4" key="1">
    <citation type="submission" date="2018-08" db="EMBL/GenBank/DDBJ databases">
        <title>The multiple taxonomic identification of Sphingomonas gilva.</title>
        <authorList>
            <person name="Zhu D."/>
            <person name="Zheng S."/>
        </authorList>
    </citation>
    <scope>NUCLEOTIDE SEQUENCE [LARGE SCALE GENOMIC DNA]</scope>
    <source>
        <strain evidence="3 4">ZDH117</strain>
    </source>
</reference>
<dbReference type="AlphaFoldDB" id="A0A396RLG0"/>
<feature type="signal peptide" evidence="2">
    <location>
        <begin position="1"/>
        <end position="23"/>
    </location>
</feature>
<accession>A0A396RLG0</accession>
<gene>
    <name evidence="3" type="ORF">D1610_16330</name>
</gene>
<sequence>MRFTPIAAAISLTLLTVSSVSHGQRADDVIDPRSLALMEKGVAAQKAGDLKGATDALETALVVDPRNRQAFLRLAEVAKAQGLTGKSIRLYREALTLEPNDLKALAGQGDAMVAKGAVEKARENLARIKALCTSACPEATTLASSIAKGPPQAVVAAQTVAPKPTAEETEDAQP</sequence>
<feature type="repeat" description="TPR" evidence="1">
    <location>
        <begin position="68"/>
        <end position="101"/>
    </location>
</feature>